<reference evidence="1 2" key="1">
    <citation type="journal article" date="2012" name="J. Bacteriol.">
        <title>Genome Sequence of Strain IMCC14465, Isolated from the East Sea, Belonging to the PS1 Clade of Alphaproteobacteria.</title>
        <authorList>
            <person name="Yang S.J."/>
            <person name="Kang I."/>
            <person name="Cho J.C."/>
        </authorList>
    </citation>
    <scope>NUCLEOTIDE SEQUENCE [LARGE SCALE GENOMIC DNA]</scope>
    <source>
        <strain evidence="1 2">IMCC14465</strain>
    </source>
</reference>
<evidence type="ECO:0000313" key="1">
    <source>
        <dbReference type="EMBL" id="EJW20668.1"/>
    </source>
</evidence>
<protein>
    <submittedName>
        <fullName evidence="1">Uncharacterized protein</fullName>
    </submittedName>
</protein>
<accession>J9DEV8</accession>
<evidence type="ECO:0000313" key="2">
    <source>
        <dbReference type="Proteomes" id="UP000004836"/>
    </source>
</evidence>
<sequence length="39" mass="4612">MVIVSCLSIAFFSFIHYIVLGKFHPWAKMPEKKNEQTDR</sequence>
<organism evidence="1 2">
    <name type="scientific">alpha proteobacterium IMCC14465</name>
    <dbReference type="NCBI Taxonomy" id="1220535"/>
    <lineage>
        <taxon>Bacteria</taxon>
        <taxon>Pseudomonadati</taxon>
        <taxon>Pseudomonadota</taxon>
        <taxon>Alphaproteobacteria</taxon>
        <taxon>PS1 clade</taxon>
    </lineage>
</organism>
<dbReference type="EMBL" id="ALYF01000006">
    <property type="protein sequence ID" value="EJW20668.1"/>
    <property type="molecule type" value="Genomic_DNA"/>
</dbReference>
<gene>
    <name evidence="1" type="ORF">IMCC14465_15550</name>
</gene>
<keyword evidence="2" id="KW-1185">Reference proteome</keyword>
<dbReference type="Proteomes" id="UP000004836">
    <property type="component" value="Unassembled WGS sequence"/>
</dbReference>
<dbReference type="AlphaFoldDB" id="J9DEV8"/>
<comment type="caution">
    <text evidence="1">The sequence shown here is derived from an EMBL/GenBank/DDBJ whole genome shotgun (WGS) entry which is preliminary data.</text>
</comment>
<proteinExistence type="predicted"/>
<name>J9DEV8_9PROT</name>